<organism evidence="10 11">
    <name type="scientific">Methanothermococcus okinawensis</name>
    <dbReference type="NCBI Taxonomy" id="155863"/>
    <lineage>
        <taxon>Archaea</taxon>
        <taxon>Methanobacteriati</taxon>
        <taxon>Methanobacteriota</taxon>
        <taxon>Methanomada group</taxon>
        <taxon>Methanococci</taxon>
        <taxon>Methanococcales</taxon>
        <taxon>Methanococcaceae</taxon>
        <taxon>Methanothermococcus</taxon>
    </lineage>
</organism>
<comment type="catalytic activity">
    <reaction evidence="8">
        <text>XMP + L-glutamine + ATP + H2O = GMP + L-glutamate + AMP + diphosphate + 2 H(+)</text>
        <dbReference type="Rhea" id="RHEA:11680"/>
        <dbReference type="ChEBI" id="CHEBI:15377"/>
        <dbReference type="ChEBI" id="CHEBI:15378"/>
        <dbReference type="ChEBI" id="CHEBI:29985"/>
        <dbReference type="ChEBI" id="CHEBI:30616"/>
        <dbReference type="ChEBI" id="CHEBI:33019"/>
        <dbReference type="ChEBI" id="CHEBI:57464"/>
        <dbReference type="ChEBI" id="CHEBI:58115"/>
        <dbReference type="ChEBI" id="CHEBI:58359"/>
        <dbReference type="ChEBI" id="CHEBI:456215"/>
        <dbReference type="EC" id="6.3.5.2"/>
    </reaction>
</comment>
<keyword evidence="6 8" id="KW-0067">ATP-binding</keyword>
<evidence type="ECO:0000256" key="4">
    <source>
        <dbReference type="ARBA" id="ARBA00022749"/>
    </source>
</evidence>
<dbReference type="AlphaFoldDB" id="A0A833DQZ7"/>
<sequence>MILIINNGGQYVHRIHRSLRYLGVISKMVPNTIPLSDIEKNSEVKGIILSGGPDIEKASNCRDIILNLKVPILGICLGHQLIAKAYNGVIERAEMEEYAHTKIYIKKKDKLFENIPSPFIAWASHKDEVKIPPKSFEILAYSDICNVEAMKHLEKPIYGVQFHPEVAHTEYGSEILKNFCEICGISFKD</sequence>
<dbReference type="NCBIfam" id="NF001975">
    <property type="entry name" value="PRK00758.1"/>
    <property type="match status" value="1"/>
</dbReference>
<dbReference type="Gene3D" id="3.40.50.880">
    <property type="match status" value="1"/>
</dbReference>
<dbReference type="InterPro" id="IPR023686">
    <property type="entry name" value="GMP_synthase_A"/>
</dbReference>
<dbReference type="HAMAP" id="MF_01510">
    <property type="entry name" value="GMP_synthase_A"/>
    <property type="match status" value="1"/>
</dbReference>
<comment type="subunit">
    <text evidence="8">Heterodimer composed of a glutamine amidotransferase subunit (A) and a GMP-binding subunit (B).</text>
</comment>
<dbReference type="InterPro" id="IPR029062">
    <property type="entry name" value="Class_I_gatase-like"/>
</dbReference>
<dbReference type="InterPro" id="IPR017926">
    <property type="entry name" value="GATASE"/>
</dbReference>
<dbReference type="EMBL" id="DQSV01000063">
    <property type="protein sequence ID" value="HIP17317.1"/>
    <property type="molecule type" value="Genomic_DNA"/>
</dbReference>
<comment type="caution">
    <text evidence="10">The sequence shown here is derived from an EMBL/GenBank/DDBJ whole genome shotgun (WGS) entry which is preliminary data.</text>
</comment>
<dbReference type="PANTHER" id="PTHR11922:SF2">
    <property type="entry name" value="GMP SYNTHASE [GLUTAMINE-HYDROLYZING]"/>
    <property type="match status" value="1"/>
</dbReference>
<protein>
    <recommendedName>
        <fullName evidence="8">GMP synthase [glutamine-hydrolyzing] subunit A</fullName>
        <ecNumber evidence="8">6.3.5.2</ecNumber>
    </recommendedName>
    <alternativeName>
        <fullName evidence="8">Glutamine amidotransferase</fullName>
    </alternativeName>
</protein>
<keyword evidence="3 8" id="KW-0547">Nucleotide-binding</keyword>
<dbReference type="FunFam" id="3.40.50.880:FF:000047">
    <property type="entry name" value="GMP synthase [glutamine-hydrolyzing] subunit A"/>
    <property type="match status" value="1"/>
</dbReference>
<feature type="active site" evidence="8">
    <location>
        <position position="165"/>
    </location>
</feature>
<dbReference type="CDD" id="cd01742">
    <property type="entry name" value="GATase1_GMP_Synthase"/>
    <property type="match status" value="1"/>
</dbReference>
<feature type="active site" evidence="8">
    <location>
        <position position="163"/>
    </location>
</feature>
<keyword evidence="2 8" id="KW-0436">Ligase</keyword>
<dbReference type="EC" id="6.3.5.2" evidence="8"/>
<dbReference type="NCBIfam" id="TIGR00888">
    <property type="entry name" value="guaA_Nterm"/>
    <property type="match status" value="1"/>
</dbReference>
<comment type="function">
    <text evidence="1 8">Catalyzes the synthesis of GMP from XMP.</text>
</comment>
<comment type="pathway">
    <text evidence="8">Purine metabolism; GMP biosynthesis; GMP from XMP (L-Gln route): step 1/1.</text>
</comment>
<dbReference type="GO" id="GO:0005829">
    <property type="term" value="C:cytosol"/>
    <property type="evidence" value="ECO:0007669"/>
    <property type="project" value="TreeGrafter"/>
</dbReference>
<evidence type="ECO:0000256" key="7">
    <source>
        <dbReference type="ARBA" id="ARBA00022962"/>
    </source>
</evidence>
<feature type="active site" description="Nucleophile" evidence="8">
    <location>
        <position position="76"/>
    </location>
</feature>
<evidence type="ECO:0000256" key="1">
    <source>
        <dbReference type="ARBA" id="ARBA00002332"/>
    </source>
</evidence>
<proteinExistence type="inferred from homology"/>
<dbReference type="PANTHER" id="PTHR11922">
    <property type="entry name" value="GMP SYNTHASE-RELATED"/>
    <property type="match status" value="1"/>
</dbReference>
<dbReference type="SUPFAM" id="SSF52317">
    <property type="entry name" value="Class I glutamine amidotransferase-like"/>
    <property type="match status" value="1"/>
</dbReference>
<dbReference type="UniPathway" id="UPA00189">
    <property type="reaction ID" value="UER00296"/>
</dbReference>
<evidence type="ECO:0000259" key="9">
    <source>
        <dbReference type="Pfam" id="PF00117"/>
    </source>
</evidence>
<reference evidence="10" key="1">
    <citation type="journal article" date="2020" name="ISME J.">
        <title>Gammaproteobacteria mediating utilization of methyl-, sulfur- and petroleum organic compounds in deep ocean hydrothermal plumes.</title>
        <authorList>
            <person name="Zhou Z."/>
            <person name="Liu Y."/>
            <person name="Pan J."/>
            <person name="Cron B.R."/>
            <person name="Toner B.M."/>
            <person name="Anantharaman K."/>
            <person name="Breier J.A."/>
            <person name="Dick G.J."/>
            <person name="Li M."/>
        </authorList>
    </citation>
    <scope>NUCLEOTIDE SEQUENCE</scope>
    <source>
        <strain evidence="10">SZUA-1385</strain>
    </source>
</reference>
<keyword evidence="4 8" id="KW-0332">GMP biosynthesis</keyword>
<feature type="domain" description="Glutamine amidotransferase" evidence="9">
    <location>
        <begin position="3"/>
        <end position="180"/>
    </location>
</feature>
<gene>
    <name evidence="8" type="primary">guaAA</name>
    <name evidence="10" type="ORF">EYG76_03315</name>
</gene>
<evidence type="ECO:0000256" key="2">
    <source>
        <dbReference type="ARBA" id="ARBA00022598"/>
    </source>
</evidence>
<dbReference type="PRINTS" id="PR00097">
    <property type="entry name" value="ANTSNTHASEII"/>
</dbReference>
<evidence type="ECO:0000313" key="10">
    <source>
        <dbReference type="EMBL" id="HIP17317.1"/>
    </source>
</evidence>
<keyword evidence="7 8" id="KW-0315">Glutamine amidotransferase</keyword>
<keyword evidence="5 8" id="KW-0658">Purine biosynthesis</keyword>
<dbReference type="PRINTS" id="PR00096">
    <property type="entry name" value="GATASE"/>
</dbReference>
<dbReference type="Proteomes" id="UP000605144">
    <property type="component" value="Unassembled WGS sequence"/>
</dbReference>
<dbReference type="PROSITE" id="PS51273">
    <property type="entry name" value="GATASE_TYPE_1"/>
    <property type="match status" value="1"/>
</dbReference>
<accession>A0A833DQZ7</accession>
<evidence type="ECO:0000256" key="3">
    <source>
        <dbReference type="ARBA" id="ARBA00022741"/>
    </source>
</evidence>
<name>A0A833DQZ7_9EURY</name>
<dbReference type="GO" id="GO:0005524">
    <property type="term" value="F:ATP binding"/>
    <property type="evidence" value="ECO:0007669"/>
    <property type="project" value="UniProtKB-KW"/>
</dbReference>
<evidence type="ECO:0000256" key="8">
    <source>
        <dbReference type="HAMAP-Rule" id="MF_01510"/>
    </source>
</evidence>
<dbReference type="InterPro" id="IPR004739">
    <property type="entry name" value="GMP_synth_GATase"/>
</dbReference>
<dbReference type="Pfam" id="PF00117">
    <property type="entry name" value="GATase"/>
    <property type="match status" value="1"/>
</dbReference>
<evidence type="ECO:0000313" key="11">
    <source>
        <dbReference type="Proteomes" id="UP000605144"/>
    </source>
</evidence>
<dbReference type="GO" id="GO:0003921">
    <property type="term" value="F:GMP synthase activity"/>
    <property type="evidence" value="ECO:0007669"/>
    <property type="project" value="TreeGrafter"/>
</dbReference>
<evidence type="ECO:0000256" key="6">
    <source>
        <dbReference type="ARBA" id="ARBA00022840"/>
    </source>
</evidence>
<evidence type="ECO:0000256" key="5">
    <source>
        <dbReference type="ARBA" id="ARBA00022755"/>
    </source>
</evidence>